<keyword evidence="1" id="KW-0812">Transmembrane</keyword>
<dbReference type="AlphaFoldDB" id="A0A0D2CFY5"/>
<dbReference type="InterPro" id="IPR027408">
    <property type="entry name" value="PNPase/RNase_PH_dom_sf"/>
</dbReference>
<dbReference type="GO" id="GO:0000176">
    <property type="term" value="C:nuclear exosome (RNase complex)"/>
    <property type="evidence" value="ECO:0007669"/>
    <property type="project" value="UniProtKB-ARBA"/>
</dbReference>
<feature type="domain" description="Exoribonuclease phosphorolytic" evidence="2">
    <location>
        <begin position="347"/>
        <end position="502"/>
    </location>
</feature>
<dbReference type="InterPro" id="IPR001247">
    <property type="entry name" value="ExoRNase_PH_dom1"/>
</dbReference>
<dbReference type="PANTHER" id="PTHR36978:SF3">
    <property type="entry name" value="P-LOOP CONTAINING NUCLEOSIDE TRIPHOSPHATE HYDROLASE PROTEIN"/>
    <property type="match status" value="1"/>
</dbReference>
<protein>
    <recommendedName>
        <fullName evidence="2">Exoribonuclease phosphorolytic domain-containing protein</fullName>
    </recommendedName>
</protein>
<dbReference type="PANTHER" id="PTHR36978">
    <property type="entry name" value="P-LOOP CONTAINING NUCLEOTIDE TRIPHOSPHATE HYDROLASE"/>
    <property type="match status" value="1"/>
</dbReference>
<dbReference type="EMBL" id="KN846961">
    <property type="protein sequence ID" value="KIW64036.1"/>
    <property type="molecule type" value="Genomic_DNA"/>
</dbReference>
<dbReference type="SUPFAM" id="SSF52540">
    <property type="entry name" value="P-loop containing nucleoside triphosphate hydrolases"/>
    <property type="match status" value="1"/>
</dbReference>
<reference evidence="3 4" key="1">
    <citation type="submission" date="2015-01" db="EMBL/GenBank/DDBJ databases">
        <title>The Genome Sequence of Capronia semiimmersa CBS27337.</title>
        <authorList>
            <consortium name="The Broad Institute Genomics Platform"/>
            <person name="Cuomo C."/>
            <person name="de Hoog S."/>
            <person name="Gorbushina A."/>
            <person name="Stielow B."/>
            <person name="Teixiera M."/>
            <person name="Abouelleil A."/>
            <person name="Chapman S.B."/>
            <person name="Priest M."/>
            <person name="Young S.K."/>
            <person name="Wortman J."/>
            <person name="Nusbaum C."/>
            <person name="Birren B."/>
        </authorList>
    </citation>
    <scope>NUCLEOTIDE SEQUENCE [LARGE SCALE GENOMIC DNA]</scope>
    <source>
        <strain evidence="3 4">CBS 27337</strain>
    </source>
</reference>
<dbReference type="InterPro" id="IPR027417">
    <property type="entry name" value="P-loop_NTPase"/>
</dbReference>
<dbReference type="InterPro" id="IPR020568">
    <property type="entry name" value="Ribosomal_Su5_D2-typ_SF"/>
</dbReference>
<dbReference type="CDD" id="cd11371">
    <property type="entry name" value="RNase_PH_MTR3"/>
    <property type="match status" value="1"/>
</dbReference>
<dbReference type="SUPFAM" id="SSF54211">
    <property type="entry name" value="Ribosomal protein S5 domain 2-like"/>
    <property type="match status" value="1"/>
</dbReference>
<organism evidence="3 4">
    <name type="scientific">Phialophora macrospora</name>
    <dbReference type="NCBI Taxonomy" id="1851006"/>
    <lineage>
        <taxon>Eukaryota</taxon>
        <taxon>Fungi</taxon>
        <taxon>Dikarya</taxon>
        <taxon>Ascomycota</taxon>
        <taxon>Pezizomycotina</taxon>
        <taxon>Eurotiomycetes</taxon>
        <taxon>Chaetothyriomycetidae</taxon>
        <taxon>Chaetothyriales</taxon>
        <taxon>Herpotrichiellaceae</taxon>
        <taxon>Phialophora</taxon>
    </lineage>
</organism>
<gene>
    <name evidence="3" type="ORF">PV04_08997</name>
</gene>
<dbReference type="Pfam" id="PF17784">
    <property type="entry name" value="Sulfotransfer_4"/>
    <property type="match status" value="1"/>
</dbReference>
<dbReference type="Pfam" id="PF01138">
    <property type="entry name" value="RNase_PH"/>
    <property type="match status" value="1"/>
</dbReference>
<evidence type="ECO:0000259" key="2">
    <source>
        <dbReference type="Pfam" id="PF01138"/>
    </source>
</evidence>
<accession>A0A0D2CFY5</accession>
<dbReference type="InterPro" id="IPR040632">
    <property type="entry name" value="Sulfotransfer_4"/>
</dbReference>
<evidence type="ECO:0000313" key="3">
    <source>
        <dbReference type="EMBL" id="KIW64036.1"/>
    </source>
</evidence>
<keyword evidence="1" id="KW-1133">Transmembrane helix</keyword>
<evidence type="ECO:0000256" key="1">
    <source>
        <dbReference type="SAM" id="Phobius"/>
    </source>
</evidence>
<proteinExistence type="predicted"/>
<keyword evidence="4" id="KW-1185">Reference proteome</keyword>
<dbReference type="STRING" id="5601.A0A0D2CFY5"/>
<dbReference type="HOGENOM" id="CLU_440038_0_0_1"/>
<name>A0A0D2CFY5_9EURO</name>
<sequence>MNASKNGPIAYELENENQDYRVADLAGRSELMATDDAATKPTLKVIVAGLPRTGTTSMTRALEILLRGRVFDGGSASYTGDAHLQEQMLELARHCPTKTLADRTFVLYRLAQLTEGCVASSDQPGCYFVEELLQLYPDAKVIVTVRDKESWWASYSALWQSIHDLYPWSWPSPQLRRFCQFSFEFWKRVPQAVGIPPCEAWPMSNQEGLYDAHAEYVRRVVPSNQLFYFDVKSGWKPLCEILDVPVPVPDEPFPHIFPRSWLEKGTIETLARLRRRSVVLLGAAALVMAIVACAGGKRRSLLLHGICDVMSDRRRINGPPGTTQPPQFALSPHSARVWKDRLRKPNELRKIFLQTGLVPSASGSAYLELESHPEQKSSILRTSSTIKLSCTVHGPKPLPRTASFSPNLQLSASVKFAPFATRIRQGYVPNSTEKDLGLHLENALKGVLLPDRWPKSAIDIAVTVLEGEDDRAEAGRSTGTGLFNLLAAAINVSMAALADARIDCLDLLAAGVSAVVLGKDGKLVRILDPAAVEHDEILSSCVVGYLPSRDEVVEMWSCGSAPKQSDGGGIGYDELADSAIAAARGAQTVIQAVLLESLTRSRIATKKPLTRDEMNDIEMNT</sequence>
<feature type="transmembrane region" description="Helical" evidence="1">
    <location>
        <begin position="278"/>
        <end position="296"/>
    </location>
</feature>
<dbReference type="Gene3D" id="3.40.50.300">
    <property type="entry name" value="P-loop containing nucleotide triphosphate hydrolases"/>
    <property type="match status" value="1"/>
</dbReference>
<evidence type="ECO:0000313" key="4">
    <source>
        <dbReference type="Proteomes" id="UP000054266"/>
    </source>
</evidence>
<keyword evidence="1" id="KW-0472">Membrane</keyword>
<dbReference type="Gene3D" id="3.30.230.70">
    <property type="entry name" value="GHMP Kinase, N-terminal domain"/>
    <property type="match status" value="1"/>
</dbReference>
<dbReference type="Proteomes" id="UP000054266">
    <property type="component" value="Unassembled WGS sequence"/>
</dbReference>